<evidence type="ECO:0000256" key="3">
    <source>
        <dbReference type="ARBA" id="ARBA00023002"/>
    </source>
</evidence>
<evidence type="ECO:0000256" key="5">
    <source>
        <dbReference type="SAM" id="MobiDB-lite"/>
    </source>
</evidence>
<evidence type="ECO:0000256" key="2">
    <source>
        <dbReference type="ARBA" id="ARBA00022723"/>
    </source>
</evidence>
<feature type="domain" description="Nitric oxide synthase (NOS)" evidence="6">
    <location>
        <begin position="18"/>
        <end position="86"/>
    </location>
</feature>
<keyword evidence="1" id="KW-0349">Heme</keyword>
<sequence>MHGFRQIGLAGQRNLGDRAGVSIIDHHFATKQFVRHEEREQKHGRGCPADWSAIVPATSGSTTPVWQRRYEPTRVHPNFAPQPPLWPPGRTTRHATPDSSQTDRSSAPAVATRSGVTTPSGTGPGAPGDRQGSTAPGHRRVASAARRVPPRSWKDGAESGRWLVLNSVVHTGSASAASVEGGGAATGESRAAPPAHSTQAALTGWRMVSSAAPACSARVTTRRACRDGLVPGWVRA</sequence>
<evidence type="ECO:0000259" key="6">
    <source>
        <dbReference type="Pfam" id="PF02898"/>
    </source>
</evidence>
<dbReference type="GO" id="GO:0006809">
    <property type="term" value="P:nitric oxide biosynthetic process"/>
    <property type="evidence" value="ECO:0007669"/>
    <property type="project" value="InterPro"/>
</dbReference>
<protein>
    <recommendedName>
        <fullName evidence="6">Nitric oxide synthase (NOS) domain-containing protein</fullName>
    </recommendedName>
</protein>
<feature type="compositionally biased region" description="Low complexity" evidence="5">
    <location>
        <begin position="142"/>
        <end position="151"/>
    </location>
</feature>
<keyword evidence="8" id="KW-1185">Reference proteome</keyword>
<dbReference type="Pfam" id="PF02898">
    <property type="entry name" value="NO_synthase"/>
    <property type="match status" value="1"/>
</dbReference>
<name>A0A540WBH5_9ACTN</name>
<dbReference type="Proteomes" id="UP000319103">
    <property type="component" value="Unassembled WGS sequence"/>
</dbReference>
<dbReference type="InterPro" id="IPR036119">
    <property type="entry name" value="NOS_N_sf"/>
</dbReference>
<dbReference type="InterPro" id="IPR044943">
    <property type="entry name" value="NOS_dom_1"/>
</dbReference>
<organism evidence="7 8">
    <name type="scientific">Kitasatospora acidiphila</name>
    <dbReference type="NCBI Taxonomy" id="2567942"/>
    <lineage>
        <taxon>Bacteria</taxon>
        <taxon>Bacillati</taxon>
        <taxon>Actinomycetota</taxon>
        <taxon>Actinomycetes</taxon>
        <taxon>Kitasatosporales</taxon>
        <taxon>Streptomycetaceae</taxon>
        <taxon>Kitasatospora</taxon>
    </lineage>
</organism>
<comment type="caution">
    <text evidence="7">The sequence shown here is derived from an EMBL/GenBank/DDBJ whole genome shotgun (WGS) entry which is preliminary data.</text>
</comment>
<evidence type="ECO:0000256" key="4">
    <source>
        <dbReference type="ARBA" id="ARBA00023004"/>
    </source>
</evidence>
<accession>A0A540WBH5</accession>
<gene>
    <name evidence="7" type="ORF">E6W39_34475</name>
</gene>
<keyword evidence="2" id="KW-0479">Metal-binding</keyword>
<dbReference type="PANTHER" id="PTHR43410:SF1">
    <property type="entry name" value="NITRIC OXIDE SYNTHASE"/>
    <property type="match status" value="1"/>
</dbReference>
<evidence type="ECO:0000313" key="8">
    <source>
        <dbReference type="Proteomes" id="UP000319103"/>
    </source>
</evidence>
<reference evidence="7 8" key="1">
    <citation type="submission" date="2019-06" db="EMBL/GenBank/DDBJ databases">
        <title>Description of Kitasatospora acidophila sp. nov. isolated from pine grove soil, and reclassification of Streptomyces novaecaesareae to Kitasatospora novaeceasareae comb. nov.</title>
        <authorList>
            <person name="Kim M.J."/>
        </authorList>
    </citation>
    <scope>NUCLEOTIDE SEQUENCE [LARGE SCALE GENOMIC DNA]</scope>
    <source>
        <strain evidence="7 8">MMS16-CNU292</strain>
    </source>
</reference>
<dbReference type="OrthoDB" id="3398374at2"/>
<keyword evidence="3" id="KW-0560">Oxidoreductase</keyword>
<dbReference type="AlphaFoldDB" id="A0A540WBH5"/>
<proteinExistence type="predicted"/>
<dbReference type="SUPFAM" id="SSF56512">
    <property type="entry name" value="Nitric oxide (NO) synthase oxygenase domain"/>
    <property type="match status" value="1"/>
</dbReference>
<dbReference type="Gene3D" id="3.90.340.10">
    <property type="entry name" value="Nitric Oxide Synthase, Chain A, domain 1"/>
    <property type="match status" value="1"/>
</dbReference>
<dbReference type="InterPro" id="IPR004030">
    <property type="entry name" value="NOS_N"/>
</dbReference>
<dbReference type="GO" id="GO:0046872">
    <property type="term" value="F:metal ion binding"/>
    <property type="evidence" value="ECO:0007669"/>
    <property type="project" value="UniProtKB-KW"/>
</dbReference>
<feature type="region of interest" description="Disordered" evidence="5">
    <location>
        <begin position="37"/>
        <end position="156"/>
    </location>
</feature>
<dbReference type="EMBL" id="VIGB01000003">
    <property type="protein sequence ID" value="TQF06389.1"/>
    <property type="molecule type" value="Genomic_DNA"/>
</dbReference>
<dbReference type="PANTHER" id="PTHR43410">
    <property type="entry name" value="NITRIC OXIDE SYNTHASE OXYGENASE"/>
    <property type="match status" value="1"/>
</dbReference>
<evidence type="ECO:0000256" key="1">
    <source>
        <dbReference type="ARBA" id="ARBA00022617"/>
    </source>
</evidence>
<evidence type="ECO:0000313" key="7">
    <source>
        <dbReference type="EMBL" id="TQF06389.1"/>
    </source>
</evidence>
<keyword evidence="4" id="KW-0408">Iron</keyword>
<dbReference type="InterPro" id="IPR050607">
    <property type="entry name" value="NOS"/>
</dbReference>
<dbReference type="GO" id="GO:0004517">
    <property type="term" value="F:nitric-oxide synthase activity"/>
    <property type="evidence" value="ECO:0007669"/>
    <property type="project" value="InterPro"/>
</dbReference>